<evidence type="ECO:0000256" key="2">
    <source>
        <dbReference type="ARBA" id="ARBA00022475"/>
    </source>
</evidence>
<dbReference type="GO" id="GO:0004930">
    <property type="term" value="F:G protein-coupled receptor activity"/>
    <property type="evidence" value="ECO:0007669"/>
    <property type="project" value="UniProtKB-KW"/>
</dbReference>
<dbReference type="CDD" id="cd00637">
    <property type="entry name" value="7tm_classA_rhodopsin-like"/>
    <property type="match status" value="1"/>
</dbReference>
<evidence type="ECO:0000313" key="12">
    <source>
        <dbReference type="EMBL" id="GFR75521.1"/>
    </source>
</evidence>
<dbReference type="Gene3D" id="1.20.1070.10">
    <property type="entry name" value="Rhodopsin 7-helix transmembrane proteins"/>
    <property type="match status" value="2"/>
</dbReference>
<dbReference type="Pfam" id="PF00001">
    <property type="entry name" value="7tm_1"/>
    <property type="match status" value="1"/>
</dbReference>
<feature type="transmembrane region" description="Helical" evidence="10">
    <location>
        <begin position="188"/>
        <end position="209"/>
    </location>
</feature>
<accession>A0AAV4FRN6</accession>
<dbReference type="PRINTS" id="PR00237">
    <property type="entry name" value="GPCRRHODOPSN"/>
</dbReference>
<keyword evidence="3 9" id="KW-0812">Transmembrane</keyword>
<dbReference type="InterPro" id="IPR000276">
    <property type="entry name" value="GPCR_Rhodpsn"/>
</dbReference>
<feature type="transmembrane region" description="Helical" evidence="10">
    <location>
        <begin position="106"/>
        <end position="127"/>
    </location>
</feature>
<sequence length="629" mass="70551">MTLLGNNSDTSNSLEEVILTKGYTSAGDAVVCAVGLLLAACILIVNIITITTLYRTPSLYTLSNTIMASLAVSDLLVGLVLIPFSLYSVHSFRSGVFDNYMRLCHLLVGGCFGWAAISSLHMSLIAVERYIYIVWPFFYLRMVTRLSVASGITATWIIGMVYIIMPQFVGPMDAKRCSVRIEPVGYTMYSVCSMYVVLASLNIVLYSRILKTARNQRRAFHIPRGSFVTDTSSTCTCVESFDHQTYLEQEKESKFELSKHFYSASNISSQSNVRSHMNYTKPFNILQFTKKLMTNTANADLCVNFFTTQKSCGETLNGTRCEISRVERNSLEEQSTRPHSVCKTKLNYPIVIANGAKCMGWENAMFAFGADFQLYTKSNITSKTPLQTIVKPVLLEADTTRTTEKILSQRSSFKNIQSRKQHPCCKFKKQMYSYSAKYFRNENIIGSPEKRITATEHVNFSNDFAHVDKRPFPTLTTSAPDISKSLSTCTNFYHSRTVATQIAFTIPKTTTTTISMTSTSTPTSTTETGVVQEVNTSVKPRTHRSLTFVMALFFSHFVCITPAILYFAIIIEFGIPSNALLGNSFSLLALSNSGMNFVVFLLLQASFRKAVVRQMFYLRNSFILYCLNR</sequence>
<evidence type="ECO:0000256" key="7">
    <source>
        <dbReference type="ARBA" id="ARBA00023170"/>
    </source>
</evidence>
<evidence type="ECO:0000256" key="4">
    <source>
        <dbReference type="ARBA" id="ARBA00022989"/>
    </source>
</evidence>
<name>A0AAV4FRN6_9GAST</name>
<keyword evidence="2" id="KW-1003">Cell membrane</keyword>
<keyword evidence="6 10" id="KW-0472">Membrane</keyword>
<dbReference type="PANTHER" id="PTHR24249">
    <property type="entry name" value="HISTAMINE RECEPTOR-RELATED G-PROTEIN COUPLED RECEPTOR"/>
    <property type="match status" value="1"/>
</dbReference>
<dbReference type="Proteomes" id="UP000762676">
    <property type="component" value="Unassembled WGS sequence"/>
</dbReference>
<evidence type="ECO:0000256" key="9">
    <source>
        <dbReference type="RuleBase" id="RU000688"/>
    </source>
</evidence>
<dbReference type="AlphaFoldDB" id="A0AAV4FRN6"/>
<dbReference type="InterPro" id="IPR050569">
    <property type="entry name" value="TAAR"/>
</dbReference>
<evidence type="ECO:0000313" key="13">
    <source>
        <dbReference type="Proteomes" id="UP000762676"/>
    </source>
</evidence>
<keyword evidence="4 10" id="KW-1133">Transmembrane helix</keyword>
<feature type="transmembrane region" description="Helical" evidence="10">
    <location>
        <begin position="148"/>
        <end position="168"/>
    </location>
</feature>
<feature type="transmembrane region" description="Helical" evidence="10">
    <location>
        <begin position="546"/>
        <end position="571"/>
    </location>
</feature>
<dbReference type="SUPFAM" id="SSF81321">
    <property type="entry name" value="Family A G protein-coupled receptor-like"/>
    <property type="match status" value="1"/>
</dbReference>
<dbReference type="PROSITE" id="PS50262">
    <property type="entry name" value="G_PROTEIN_RECEP_F1_2"/>
    <property type="match status" value="1"/>
</dbReference>
<dbReference type="GO" id="GO:0005886">
    <property type="term" value="C:plasma membrane"/>
    <property type="evidence" value="ECO:0007669"/>
    <property type="project" value="UniProtKB-SubCell"/>
</dbReference>
<protein>
    <submittedName>
        <fullName evidence="12">5-hydroxytryptamine receptor 1D</fullName>
    </submittedName>
</protein>
<feature type="transmembrane region" description="Helical" evidence="10">
    <location>
        <begin position="583"/>
        <end position="603"/>
    </location>
</feature>
<comment type="similarity">
    <text evidence="9">Belongs to the G-protein coupled receptor 1 family.</text>
</comment>
<keyword evidence="13" id="KW-1185">Reference proteome</keyword>
<evidence type="ECO:0000259" key="11">
    <source>
        <dbReference type="PROSITE" id="PS50262"/>
    </source>
</evidence>
<keyword evidence="5 9" id="KW-0297">G-protein coupled receptor</keyword>
<keyword evidence="8 9" id="KW-0807">Transducer</keyword>
<comment type="caution">
    <text evidence="12">The sequence shown here is derived from an EMBL/GenBank/DDBJ whole genome shotgun (WGS) entry which is preliminary data.</text>
</comment>
<evidence type="ECO:0000256" key="1">
    <source>
        <dbReference type="ARBA" id="ARBA00004651"/>
    </source>
</evidence>
<organism evidence="12 13">
    <name type="scientific">Elysia marginata</name>
    <dbReference type="NCBI Taxonomy" id="1093978"/>
    <lineage>
        <taxon>Eukaryota</taxon>
        <taxon>Metazoa</taxon>
        <taxon>Spiralia</taxon>
        <taxon>Lophotrochozoa</taxon>
        <taxon>Mollusca</taxon>
        <taxon>Gastropoda</taxon>
        <taxon>Heterobranchia</taxon>
        <taxon>Euthyneura</taxon>
        <taxon>Panpulmonata</taxon>
        <taxon>Sacoglossa</taxon>
        <taxon>Placobranchoidea</taxon>
        <taxon>Plakobranchidae</taxon>
        <taxon>Elysia</taxon>
    </lineage>
</organism>
<dbReference type="PANTHER" id="PTHR24249:SF372">
    <property type="entry name" value="G-PROTEIN COUPLED RECEPTORS FAMILY 1 PROFILE DOMAIN-CONTAINING PROTEIN"/>
    <property type="match status" value="1"/>
</dbReference>
<evidence type="ECO:0000256" key="10">
    <source>
        <dbReference type="SAM" id="Phobius"/>
    </source>
</evidence>
<evidence type="ECO:0000256" key="3">
    <source>
        <dbReference type="ARBA" id="ARBA00022692"/>
    </source>
</evidence>
<dbReference type="PROSITE" id="PS00237">
    <property type="entry name" value="G_PROTEIN_RECEP_F1_1"/>
    <property type="match status" value="1"/>
</dbReference>
<comment type="subcellular location">
    <subcellularLocation>
        <location evidence="1">Cell membrane</location>
        <topology evidence="1">Multi-pass membrane protein</topology>
    </subcellularLocation>
</comment>
<evidence type="ECO:0000256" key="6">
    <source>
        <dbReference type="ARBA" id="ARBA00023136"/>
    </source>
</evidence>
<evidence type="ECO:0000256" key="5">
    <source>
        <dbReference type="ARBA" id="ARBA00023040"/>
    </source>
</evidence>
<keyword evidence="7 9" id="KW-0675">Receptor</keyword>
<evidence type="ECO:0000256" key="8">
    <source>
        <dbReference type="ARBA" id="ARBA00023224"/>
    </source>
</evidence>
<feature type="domain" description="G-protein coupled receptors family 1 profile" evidence="11">
    <location>
        <begin position="45"/>
        <end position="218"/>
    </location>
</feature>
<dbReference type="EMBL" id="BMAT01000902">
    <property type="protein sequence ID" value="GFR75521.1"/>
    <property type="molecule type" value="Genomic_DNA"/>
</dbReference>
<feature type="transmembrane region" description="Helical" evidence="10">
    <location>
        <begin position="66"/>
        <end position="86"/>
    </location>
</feature>
<dbReference type="InterPro" id="IPR017452">
    <property type="entry name" value="GPCR_Rhodpsn_7TM"/>
</dbReference>
<gene>
    <name evidence="12" type="ORF">ElyMa_000457200</name>
</gene>
<proteinExistence type="inferred from homology"/>
<feature type="transmembrane region" description="Helical" evidence="10">
    <location>
        <begin position="33"/>
        <end position="54"/>
    </location>
</feature>
<reference evidence="12 13" key="1">
    <citation type="journal article" date="2021" name="Elife">
        <title>Chloroplast acquisition without the gene transfer in kleptoplastic sea slugs, Plakobranchus ocellatus.</title>
        <authorList>
            <person name="Maeda T."/>
            <person name="Takahashi S."/>
            <person name="Yoshida T."/>
            <person name="Shimamura S."/>
            <person name="Takaki Y."/>
            <person name="Nagai Y."/>
            <person name="Toyoda A."/>
            <person name="Suzuki Y."/>
            <person name="Arimoto A."/>
            <person name="Ishii H."/>
            <person name="Satoh N."/>
            <person name="Nishiyama T."/>
            <person name="Hasebe M."/>
            <person name="Maruyama T."/>
            <person name="Minagawa J."/>
            <person name="Obokata J."/>
            <person name="Shigenobu S."/>
        </authorList>
    </citation>
    <scope>NUCLEOTIDE SEQUENCE [LARGE SCALE GENOMIC DNA]</scope>
</reference>